<evidence type="ECO:0000313" key="6">
    <source>
        <dbReference type="Proteomes" id="UP000515264"/>
    </source>
</evidence>
<evidence type="ECO:0000259" key="4">
    <source>
        <dbReference type="PROSITE" id="PS50995"/>
    </source>
</evidence>
<proteinExistence type="predicted"/>
<evidence type="ECO:0000313" key="5">
    <source>
        <dbReference type="EMBL" id="QMV16888.1"/>
    </source>
</evidence>
<reference evidence="5 6" key="1">
    <citation type="journal article" date="2020" name="J. Nat. Prod.">
        <title>Genomics-Metabolomics Profiling Disclosed Marine Vibrio spartinae 3.6 as a Producer of a New Branched Side Chain Prodigiosin.</title>
        <authorList>
            <person name="Vitale G.A."/>
            <person name="Sciarretta M."/>
            <person name="Palma Esposito F."/>
            <person name="January G.G."/>
            <person name="Giaccio M."/>
            <person name="Bunk B."/>
            <person name="Sproer C."/>
            <person name="Bajerski F."/>
            <person name="Power D."/>
            <person name="Festa C."/>
            <person name="Monti M.C."/>
            <person name="D'Auria M.V."/>
            <person name="de Pascale D."/>
        </authorList>
    </citation>
    <scope>NUCLEOTIDE SEQUENCE [LARGE SCALE GENOMIC DNA]</scope>
    <source>
        <strain evidence="5 6">3.6</strain>
    </source>
</reference>
<dbReference type="SMART" id="SM00347">
    <property type="entry name" value="HTH_MARR"/>
    <property type="match status" value="1"/>
</dbReference>
<evidence type="ECO:0000256" key="1">
    <source>
        <dbReference type="ARBA" id="ARBA00023015"/>
    </source>
</evidence>
<gene>
    <name evidence="5" type="primary">marR_2</name>
    <name evidence="5" type="ORF">Vspart_04307</name>
</gene>
<keyword evidence="6" id="KW-1185">Reference proteome</keyword>
<dbReference type="Gene3D" id="1.10.10.10">
    <property type="entry name" value="Winged helix-like DNA-binding domain superfamily/Winged helix DNA-binding domain"/>
    <property type="match status" value="1"/>
</dbReference>
<dbReference type="RefSeq" id="WP_182288815.1">
    <property type="nucleotide sequence ID" value="NZ_CP046269.1"/>
</dbReference>
<sequence>MKQDHVERLMMQWQHQCPDIDCFPMGVIGRLSRVNRFISQQRQTVLKSHGMNATEFDILLMLRLCNQSLTPTELYQTLIVSSGGMSTRIERLVQRGWIERIASQSDRRSCKVKITSEGLVLIDKVVESCLAAEKLLLEPLTKEEQEQISSFLRYWLFANESSF</sequence>
<evidence type="ECO:0000256" key="3">
    <source>
        <dbReference type="ARBA" id="ARBA00023163"/>
    </source>
</evidence>
<organism evidence="5 6">
    <name type="scientific">Vibrio spartinae</name>
    <dbReference type="NCBI Taxonomy" id="1918945"/>
    <lineage>
        <taxon>Bacteria</taxon>
        <taxon>Pseudomonadati</taxon>
        <taxon>Pseudomonadota</taxon>
        <taxon>Gammaproteobacteria</taxon>
        <taxon>Vibrionales</taxon>
        <taxon>Vibrionaceae</taxon>
        <taxon>Vibrio</taxon>
    </lineage>
</organism>
<dbReference type="Proteomes" id="UP000515264">
    <property type="component" value="Chromosome 2"/>
</dbReference>
<dbReference type="Pfam" id="PF12802">
    <property type="entry name" value="MarR_2"/>
    <property type="match status" value="1"/>
</dbReference>
<dbReference type="SUPFAM" id="SSF46785">
    <property type="entry name" value="Winged helix' DNA-binding domain"/>
    <property type="match status" value="1"/>
</dbReference>
<name>A0ABX6R5R1_9VIBR</name>
<dbReference type="PROSITE" id="PS50995">
    <property type="entry name" value="HTH_MARR_2"/>
    <property type="match status" value="1"/>
</dbReference>
<dbReference type="InterPro" id="IPR000835">
    <property type="entry name" value="HTH_MarR-typ"/>
</dbReference>
<evidence type="ECO:0000256" key="2">
    <source>
        <dbReference type="ARBA" id="ARBA00023125"/>
    </source>
</evidence>
<feature type="domain" description="HTH marR-type" evidence="4">
    <location>
        <begin position="24"/>
        <end position="157"/>
    </location>
</feature>
<dbReference type="InterPro" id="IPR036390">
    <property type="entry name" value="WH_DNA-bd_sf"/>
</dbReference>
<protein>
    <submittedName>
        <fullName evidence="5">Multiple antibiotic resistance protein MarR</fullName>
    </submittedName>
</protein>
<dbReference type="EMBL" id="CP046269">
    <property type="protein sequence ID" value="QMV16888.1"/>
    <property type="molecule type" value="Genomic_DNA"/>
</dbReference>
<keyword evidence="2" id="KW-0238">DNA-binding</keyword>
<dbReference type="PRINTS" id="PR00598">
    <property type="entry name" value="HTHMARR"/>
</dbReference>
<keyword evidence="3" id="KW-0804">Transcription</keyword>
<dbReference type="PANTHER" id="PTHR42756">
    <property type="entry name" value="TRANSCRIPTIONAL REGULATOR, MARR"/>
    <property type="match status" value="1"/>
</dbReference>
<dbReference type="PANTHER" id="PTHR42756:SF1">
    <property type="entry name" value="TRANSCRIPTIONAL REPRESSOR OF EMRAB OPERON"/>
    <property type="match status" value="1"/>
</dbReference>
<accession>A0ABX6R5R1</accession>
<keyword evidence="1" id="KW-0805">Transcription regulation</keyword>
<dbReference type="InterPro" id="IPR036388">
    <property type="entry name" value="WH-like_DNA-bd_sf"/>
</dbReference>